<dbReference type="InterPro" id="IPR024930">
    <property type="entry name" value="Skp_dom_sf"/>
</dbReference>
<feature type="compositionally biased region" description="Basic and acidic residues" evidence="4">
    <location>
        <begin position="79"/>
        <end position="92"/>
    </location>
</feature>
<evidence type="ECO:0000256" key="1">
    <source>
        <dbReference type="ARBA" id="ARBA00009091"/>
    </source>
</evidence>
<dbReference type="KEGG" id="apac:S7S_12055"/>
<protein>
    <submittedName>
        <fullName evidence="6">Outer membrane lipoprotein</fullName>
    </submittedName>
</protein>
<dbReference type="EMBL" id="CP004387">
    <property type="protein sequence ID" value="AJD48823.1"/>
    <property type="molecule type" value="Genomic_DNA"/>
</dbReference>
<dbReference type="SUPFAM" id="SSF111384">
    <property type="entry name" value="OmpH-like"/>
    <property type="match status" value="1"/>
</dbReference>
<dbReference type="PANTHER" id="PTHR35089:SF1">
    <property type="entry name" value="CHAPERONE PROTEIN SKP"/>
    <property type="match status" value="1"/>
</dbReference>
<dbReference type="GO" id="GO:0005829">
    <property type="term" value="C:cytosol"/>
    <property type="evidence" value="ECO:0007669"/>
    <property type="project" value="TreeGrafter"/>
</dbReference>
<keyword evidence="7" id="KW-1185">Reference proteome</keyword>
<feature type="region of interest" description="Disordered" evidence="4">
    <location>
        <begin position="71"/>
        <end position="92"/>
    </location>
</feature>
<proteinExistence type="inferred from homology"/>
<dbReference type="Gene3D" id="3.30.910.20">
    <property type="entry name" value="Skp domain"/>
    <property type="match status" value="1"/>
</dbReference>
<dbReference type="GO" id="GO:0051082">
    <property type="term" value="F:unfolded protein binding"/>
    <property type="evidence" value="ECO:0007669"/>
    <property type="project" value="InterPro"/>
</dbReference>
<evidence type="ECO:0000256" key="4">
    <source>
        <dbReference type="SAM" id="MobiDB-lite"/>
    </source>
</evidence>
<dbReference type="GO" id="GO:0050821">
    <property type="term" value="P:protein stabilization"/>
    <property type="evidence" value="ECO:0007669"/>
    <property type="project" value="TreeGrafter"/>
</dbReference>
<gene>
    <name evidence="6" type="ORF">S7S_12055</name>
</gene>
<dbReference type="InterPro" id="IPR005632">
    <property type="entry name" value="Chaperone_Skp"/>
</dbReference>
<dbReference type="OrthoDB" id="5767138at2"/>
<dbReference type="RefSeq" id="WP_008736770.1">
    <property type="nucleotide sequence ID" value="NZ_CP004387.1"/>
</dbReference>
<dbReference type="PANTHER" id="PTHR35089">
    <property type="entry name" value="CHAPERONE PROTEIN SKP"/>
    <property type="match status" value="1"/>
</dbReference>
<comment type="similarity">
    <text evidence="1">Belongs to the Skp family.</text>
</comment>
<feature type="chain" id="PRO_5002111315" evidence="5">
    <location>
        <begin position="21"/>
        <end position="165"/>
    </location>
</feature>
<dbReference type="AlphaFoldDB" id="A0A0B4XQV7"/>
<reference evidence="6 7" key="1">
    <citation type="journal article" date="2012" name="J. Bacteriol.">
        <title>Genome sequence of an alkane-degrading bacterium, Alcanivorax pacificus type strain W11-5, isolated from deep sea sediment.</title>
        <authorList>
            <person name="Lai Q."/>
            <person name="Shao Z."/>
        </authorList>
    </citation>
    <scope>NUCLEOTIDE SEQUENCE [LARGE SCALE GENOMIC DNA]</scope>
    <source>
        <strain evidence="6 7">W11-5</strain>
    </source>
</reference>
<keyword evidence="6" id="KW-0449">Lipoprotein</keyword>
<evidence type="ECO:0000256" key="5">
    <source>
        <dbReference type="SAM" id="SignalP"/>
    </source>
</evidence>
<feature type="signal peptide" evidence="5">
    <location>
        <begin position="1"/>
        <end position="20"/>
    </location>
</feature>
<keyword evidence="3" id="KW-0175">Coiled coil</keyword>
<evidence type="ECO:0000256" key="3">
    <source>
        <dbReference type="SAM" id="Coils"/>
    </source>
</evidence>
<dbReference type="Pfam" id="PF03938">
    <property type="entry name" value="OmpH"/>
    <property type="match status" value="1"/>
</dbReference>
<dbReference type="Proteomes" id="UP000006764">
    <property type="component" value="Chromosome"/>
</dbReference>
<evidence type="ECO:0000256" key="2">
    <source>
        <dbReference type="ARBA" id="ARBA00022729"/>
    </source>
</evidence>
<sequence>MKTMKTVLFAVLMVPMLALADKIAVVDPMQAIIETEEVKSRNATLESSLEADSQRLRKLRDDITKVEERLQRDGMTMSSEERNRLTDERETKGFEFQSLQQSLQRRVNSDRQALIEQMEPKVLKAIEEISNEMGLDMVISAQAVVFVKPDLDITAQVTQRINRMK</sequence>
<dbReference type="SMART" id="SM00935">
    <property type="entry name" value="OmpH"/>
    <property type="match status" value="1"/>
</dbReference>
<keyword evidence="2 5" id="KW-0732">Signal</keyword>
<accession>A0A0B4XQV7</accession>
<feature type="coiled-coil region" evidence="3">
    <location>
        <begin position="42"/>
        <end position="69"/>
    </location>
</feature>
<evidence type="ECO:0000313" key="7">
    <source>
        <dbReference type="Proteomes" id="UP000006764"/>
    </source>
</evidence>
<dbReference type="STRING" id="391936.S7S_12055"/>
<dbReference type="HOGENOM" id="CLU_101388_4_1_6"/>
<evidence type="ECO:0000313" key="6">
    <source>
        <dbReference type="EMBL" id="AJD48823.1"/>
    </source>
</evidence>
<organism evidence="6 7">
    <name type="scientific">Isoalcanivorax pacificus W11-5</name>
    <dbReference type="NCBI Taxonomy" id="391936"/>
    <lineage>
        <taxon>Bacteria</taxon>
        <taxon>Pseudomonadati</taxon>
        <taxon>Pseudomonadota</taxon>
        <taxon>Gammaproteobacteria</taxon>
        <taxon>Oceanospirillales</taxon>
        <taxon>Alcanivoracaceae</taxon>
        <taxon>Isoalcanivorax</taxon>
    </lineage>
</organism>
<name>A0A0B4XQV7_9GAMM</name>